<evidence type="ECO:0000313" key="8">
    <source>
        <dbReference type="EMBL" id="NVO77696.1"/>
    </source>
</evidence>
<name>A0A850QNQ7_9BURK</name>
<dbReference type="GO" id="GO:0005829">
    <property type="term" value="C:cytosol"/>
    <property type="evidence" value="ECO:0007669"/>
    <property type="project" value="TreeGrafter"/>
</dbReference>
<organism evidence="8 9">
    <name type="scientific">Undibacterium oligocarboniphilum</name>
    <dbReference type="NCBI Taxonomy" id="666702"/>
    <lineage>
        <taxon>Bacteria</taxon>
        <taxon>Pseudomonadati</taxon>
        <taxon>Pseudomonadota</taxon>
        <taxon>Betaproteobacteria</taxon>
        <taxon>Burkholderiales</taxon>
        <taxon>Oxalobacteraceae</taxon>
        <taxon>Undibacterium</taxon>
    </lineage>
</organism>
<evidence type="ECO:0000256" key="6">
    <source>
        <dbReference type="SAM" id="MobiDB-lite"/>
    </source>
</evidence>
<keyword evidence="3" id="KW-0479">Metal-binding</keyword>
<dbReference type="GO" id="GO:0046872">
    <property type="term" value="F:metal ion binding"/>
    <property type="evidence" value="ECO:0007669"/>
    <property type="project" value="UniProtKB-KW"/>
</dbReference>
<dbReference type="GO" id="GO:0020037">
    <property type="term" value="F:heme binding"/>
    <property type="evidence" value="ECO:0007669"/>
    <property type="project" value="InterPro"/>
</dbReference>
<gene>
    <name evidence="8" type="ORF">HV832_07605</name>
</gene>
<keyword evidence="5" id="KW-0408">Iron</keyword>
<keyword evidence="9" id="KW-1185">Reference proteome</keyword>
<comment type="cofactor">
    <cofactor evidence="1">
        <name>heme b</name>
        <dbReference type="ChEBI" id="CHEBI:60344"/>
    </cofactor>
</comment>
<dbReference type="PANTHER" id="PTHR30521">
    <property type="entry name" value="DEFERROCHELATASE/PEROXIDASE"/>
    <property type="match status" value="1"/>
</dbReference>
<evidence type="ECO:0000256" key="5">
    <source>
        <dbReference type="ARBA" id="ARBA00023004"/>
    </source>
</evidence>
<accession>A0A850QNQ7</accession>
<dbReference type="InterPro" id="IPR048328">
    <property type="entry name" value="Dyp_perox_C"/>
</dbReference>
<keyword evidence="4" id="KW-0560">Oxidoreductase</keyword>
<dbReference type="AlphaFoldDB" id="A0A850QNQ7"/>
<dbReference type="NCBIfam" id="TIGR01413">
    <property type="entry name" value="Dyp_perox_fam"/>
    <property type="match status" value="1"/>
</dbReference>
<dbReference type="PROSITE" id="PS51404">
    <property type="entry name" value="DYP_PEROXIDASE"/>
    <property type="match status" value="1"/>
</dbReference>
<dbReference type="InterPro" id="IPR011008">
    <property type="entry name" value="Dimeric_a/b-barrel"/>
</dbReference>
<dbReference type="EMBL" id="JABXYJ010000004">
    <property type="protein sequence ID" value="NVO77696.1"/>
    <property type="molecule type" value="Genomic_DNA"/>
</dbReference>
<dbReference type="Pfam" id="PF20628">
    <property type="entry name" value="Dyp_perox_C"/>
    <property type="match status" value="1"/>
</dbReference>
<reference evidence="8 9" key="1">
    <citation type="submission" date="2020-06" db="EMBL/GenBank/DDBJ databases">
        <authorList>
            <person name="Qiu C."/>
            <person name="Liu Z."/>
        </authorList>
    </citation>
    <scope>NUCLEOTIDE SEQUENCE [LARGE SCALE GENOMIC DNA]</scope>
    <source>
        <strain evidence="8 9">EM 1</strain>
    </source>
</reference>
<dbReference type="InterPro" id="IPR006314">
    <property type="entry name" value="Dyp_peroxidase"/>
</dbReference>
<dbReference type="GO" id="GO:0004601">
    <property type="term" value="F:peroxidase activity"/>
    <property type="evidence" value="ECO:0007669"/>
    <property type="project" value="UniProtKB-KW"/>
</dbReference>
<keyword evidence="2 8" id="KW-0575">Peroxidase</keyword>
<sequence>MKAYQKGILQAIPAQAVYLSFELSPQADRSAAEAALRALQSLADGERVVAGIGAQLAALFGAAIPGLYDFTEIPGATMHLPATPAALWLWCRDSERGALVHVQRHVQQMLAPAFVLRQAICAFRYQDGRDLSGYEDGTENPQGEEALQVALTADGGSFAAVQQWEHRFDKLDAISQDERDQMIGRRASDNEELEDAPTSAHVKRTAQEDFEPEAFMLRRSMPWADGQQAGLVFVAFAASFAAFEAQLRRMSGAEDGITDALFRFTLPLTTSYFWCPPVRDDKVDWSALGIV</sequence>
<feature type="domain" description="Dyp-type peroxidase C-terminal" evidence="7">
    <location>
        <begin position="128"/>
        <end position="278"/>
    </location>
</feature>
<evidence type="ECO:0000256" key="2">
    <source>
        <dbReference type="ARBA" id="ARBA00022559"/>
    </source>
</evidence>
<dbReference type="Proteomes" id="UP000588051">
    <property type="component" value="Unassembled WGS sequence"/>
</dbReference>
<evidence type="ECO:0000313" key="9">
    <source>
        <dbReference type="Proteomes" id="UP000588051"/>
    </source>
</evidence>
<evidence type="ECO:0000256" key="3">
    <source>
        <dbReference type="ARBA" id="ARBA00022723"/>
    </source>
</evidence>
<dbReference type="RefSeq" id="WP_176802975.1">
    <property type="nucleotide sequence ID" value="NZ_JABXYJ010000004.1"/>
</dbReference>
<proteinExistence type="predicted"/>
<evidence type="ECO:0000256" key="1">
    <source>
        <dbReference type="ARBA" id="ARBA00001970"/>
    </source>
</evidence>
<evidence type="ECO:0000259" key="7">
    <source>
        <dbReference type="Pfam" id="PF20628"/>
    </source>
</evidence>
<evidence type="ECO:0000256" key="4">
    <source>
        <dbReference type="ARBA" id="ARBA00023002"/>
    </source>
</evidence>
<protein>
    <submittedName>
        <fullName evidence="8">Dyp-type peroxidase</fullName>
    </submittedName>
</protein>
<dbReference type="SUPFAM" id="SSF54909">
    <property type="entry name" value="Dimeric alpha+beta barrel"/>
    <property type="match status" value="1"/>
</dbReference>
<comment type="caution">
    <text evidence="8">The sequence shown here is derived from an EMBL/GenBank/DDBJ whole genome shotgun (WGS) entry which is preliminary data.</text>
</comment>
<feature type="region of interest" description="Disordered" evidence="6">
    <location>
        <begin position="185"/>
        <end position="204"/>
    </location>
</feature>
<dbReference type="PANTHER" id="PTHR30521:SF0">
    <property type="entry name" value="DYP-TYPE PEROXIDASE FAMILY PROTEIN"/>
    <property type="match status" value="1"/>
</dbReference>